<proteinExistence type="predicted"/>
<evidence type="ECO:0000256" key="4">
    <source>
        <dbReference type="SAM" id="MobiDB-lite"/>
    </source>
</evidence>
<dbReference type="GO" id="GO:0005523">
    <property type="term" value="F:tropomyosin binding"/>
    <property type="evidence" value="ECO:0007669"/>
    <property type="project" value="InterPro"/>
</dbReference>
<dbReference type="GO" id="GO:0030239">
    <property type="term" value="P:myofibril assembly"/>
    <property type="evidence" value="ECO:0007669"/>
    <property type="project" value="TreeGrafter"/>
</dbReference>
<keyword evidence="6" id="KW-1185">Reference proteome</keyword>
<dbReference type="GO" id="GO:0005856">
    <property type="term" value="C:cytoskeleton"/>
    <property type="evidence" value="ECO:0007669"/>
    <property type="project" value="UniProtKB-SubCell"/>
</dbReference>
<name>A0AA39II21_9BILA</name>
<evidence type="ECO:0000256" key="1">
    <source>
        <dbReference type="ARBA" id="ARBA00004245"/>
    </source>
</evidence>
<dbReference type="InterPro" id="IPR004934">
    <property type="entry name" value="TMOD"/>
</dbReference>
<dbReference type="GO" id="GO:0007015">
    <property type="term" value="P:actin filament organization"/>
    <property type="evidence" value="ECO:0007669"/>
    <property type="project" value="TreeGrafter"/>
</dbReference>
<evidence type="ECO:0000256" key="3">
    <source>
        <dbReference type="ARBA" id="ARBA00023212"/>
    </source>
</evidence>
<dbReference type="Proteomes" id="UP001175271">
    <property type="component" value="Unassembled WGS sequence"/>
</dbReference>
<organism evidence="5 6">
    <name type="scientific">Steinernema hermaphroditum</name>
    <dbReference type="NCBI Taxonomy" id="289476"/>
    <lineage>
        <taxon>Eukaryota</taxon>
        <taxon>Metazoa</taxon>
        <taxon>Ecdysozoa</taxon>
        <taxon>Nematoda</taxon>
        <taxon>Chromadorea</taxon>
        <taxon>Rhabditida</taxon>
        <taxon>Tylenchina</taxon>
        <taxon>Panagrolaimomorpha</taxon>
        <taxon>Strongyloidoidea</taxon>
        <taxon>Steinernematidae</taxon>
        <taxon>Steinernema</taxon>
    </lineage>
</organism>
<dbReference type="SUPFAM" id="SSF52047">
    <property type="entry name" value="RNI-like"/>
    <property type="match status" value="1"/>
</dbReference>
<reference evidence="5" key="1">
    <citation type="submission" date="2023-06" db="EMBL/GenBank/DDBJ databases">
        <title>Genomic analysis of the entomopathogenic nematode Steinernema hermaphroditum.</title>
        <authorList>
            <person name="Schwarz E.M."/>
            <person name="Heppert J.K."/>
            <person name="Baniya A."/>
            <person name="Schwartz H.T."/>
            <person name="Tan C.-H."/>
            <person name="Antoshechkin I."/>
            <person name="Sternberg P.W."/>
            <person name="Goodrich-Blair H."/>
            <person name="Dillman A.R."/>
        </authorList>
    </citation>
    <scope>NUCLEOTIDE SEQUENCE</scope>
    <source>
        <strain evidence="5">PS9179</strain>
        <tissue evidence="5">Whole animal</tissue>
    </source>
</reference>
<sequence length="633" mass="70953">MVVRTLGDHLSKTCFHANQIANYNLPSSQAPADFSAVSVLGPEPQHGRPVQKCVPAVFRFVITARTPDTALPVPIRTSSPPQSPIRILHQCLNAINAGSALAFREFAAIDRHALCRNTLWVVLDVSAIHCIQCLYSLFGEQFERLSALDSVLSLSSSKTMVSVIPVLSRVFFERNRRPEPENPNCHEQKRSIVVLFSCQRASCWKTYRSSEYDRIDSGSMPMIPVASAYSYYAEEKSFAAPGAARKTPAGSRGAGVKLYGRDLRDYDDNDLENLLSKLTPEELEDLNNDFDPDNSLLPPSQRCRNQTEKEPTGPFQREKLLQFLEESAKKEEDWEEAVPYNPGVKRGKVWQAKDEEEKGGGDDEVDSLGRKLKDMEMPIEVDLDDDEDEDDIDDEKFEKALDRAPERDLVDLAGILGMHNILNQKQYYNALKGKTQDEYTGTSFTGIVKAFAPHAIPDEPVNQTNVDDCIKRLEGDDEDLTEVNINNMAVSRERIRNLIKAAAGSSHIEKLSMAGVEMKDSEARGLVELLESSPSLKVLNVESNDISPEMLAKLLRATLKTQVLTRFHADNQRASVLGNQIEMDMMLTIEENDSLLRVGIAFQSMEARHRVSEALERNLERVRLRRLETSSQA</sequence>
<gene>
    <name evidence="5" type="ORF">QR680_008468</name>
</gene>
<keyword evidence="3" id="KW-0206">Cytoskeleton</keyword>
<dbReference type="InterPro" id="IPR032675">
    <property type="entry name" value="LRR_dom_sf"/>
</dbReference>
<feature type="region of interest" description="Disordered" evidence="4">
    <location>
        <begin position="282"/>
        <end position="314"/>
    </location>
</feature>
<evidence type="ECO:0000313" key="5">
    <source>
        <dbReference type="EMBL" id="KAK0424035.1"/>
    </source>
</evidence>
<comment type="subcellular location">
    <subcellularLocation>
        <location evidence="1">Cytoplasm</location>
        <location evidence="1">Cytoskeleton</location>
    </subcellularLocation>
</comment>
<dbReference type="EMBL" id="JAUCMV010000001">
    <property type="protein sequence ID" value="KAK0424035.1"/>
    <property type="molecule type" value="Genomic_DNA"/>
</dbReference>
<evidence type="ECO:0000256" key="2">
    <source>
        <dbReference type="ARBA" id="ARBA00022490"/>
    </source>
</evidence>
<comment type="caution">
    <text evidence="5">The sequence shown here is derived from an EMBL/GenBank/DDBJ whole genome shotgun (WGS) entry which is preliminary data.</text>
</comment>
<dbReference type="Pfam" id="PF03250">
    <property type="entry name" value="Tropomodulin"/>
    <property type="match status" value="1"/>
</dbReference>
<accession>A0AA39II21</accession>
<dbReference type="Gene3D" id="3.80.10.10">
    <property type="entry name" value="Ribonuclease Inhibitor"/>
    <property type="match status" value="1"/>
</dbReference>
<feature type="compositionally biased region" description="Basic and acidic residues" evidence="4">
    <location>
        <begin position="305"/>
        <end position="314"/>
    </location>
</feature>
<dbReference type="GO" id="GO:0030016">
    <property type="term" value="C:myofibril"/>
    <property type="evidence" value="ECO:0007669"/>
    <property type="project" value="TreeGrafter"/>
</dbReference>
<feature type="compositionally biased region" description="Acidic residues" evidence="4">
    <location>
        <begin position="282"/>
        <end position="292"/>
    </location>
</feature>
<dbReference type="FunFam" id="3.80.10.10:FF:000099">
    <property type="entry name" value="Tropomodulin, isoform C"/>
    <property type="match status" value="1"/>
</dbReference>
<dbReference type="PANTHER" id="PTHR10901">
    <property type="entry name" value="TROPOMODULIN"/>
    <property type="match status" value="1"/>
</dbReference>
<evidence type="ECO:0000313" key="6">
    <source>
        <dbReference type="Proteomes" id="UP001175271"/>
    </source>
</evidence>
<keyword evidence="2" id="KW-0963">Cytoplasm</keyword>
<evidence type="ECO:0008006" key="7">
    <source>
        <dbReference type="Google" id="ProtNLM"/>
    </source>
</evidence>
<dbReference type="PANTHER" id="PTHR10901:SF6">
    <property type="entry name" value="TROPOMODULIN, ISOFORM N"/>
    <property type="match status" value="1"/>
</dbReference>
<dbReference type="AlphaFoldDB" id="A0AA39II21"/>
<protein>
    <recommendedName>
        <fullName evidence="7">Tropomodulin</fullName>
    </recommendedName>
</protein>
<dbReference type="GO" id="GO:0051694">
    <property type="term" value="P:pointed-end actin filament capping"/>
    <property type="evidence" value="ECO:0007669"/>
    <property type="project" value="InterPro"/>
</dbReference>